<protein>
    <submittedName>
        <fullName evidence="2">Glycine betaine/proline transport system substrate-binding protein</fullName>
    </submittedName>
</protein>
<name>A0A316ET18_9BURK</name>
<dbReference type="AlphaFoldDB" id="A0A316ET18"/>
<keyword evidence="3" id="KW-1185">Reference proteome</keyword>
<dbReference type="SUPFAM" id="SSF53850">
    <property type="entry name" value="Periplasmic binding protein-like II"/>
    <property type="match status" value="1"/>
</dbReference>
<dbReference type="Gene3D" id="3.10.105.10">
    <property type="entry name" value="Dipeptide-binding Protein, Domain 3"/>
    <property type="match status" value="1"/>
</dbReference>
<dbReference type="GO" id="GO:0043190">
    <property type="term" value="C:ATP-binding cassette (ABC) transporter complex"/>
    <property type="evidence" value="ECO:0007669"/>
    <property type="project" value="InterPro"/>
</dbReference>
<dbReference type="GO" id="GO:0022857">
    <property type="term" value="F:transmembrane transporter activity"/>
    <property type="evidence" value="ECO:0007669"/>
    <property type="project" value="InterPro"/>
</dbReference>
<evidence type="ECO:0000313" key="3">
    <source>
        <dbReference type="Proteomes" id="UP000245754"/>
    </source>
</evidence>
<dbReference type="EMBL" id="QGGT01000002">
    <property type="protein sequence ID" value="PWK34825.1"/>
    <property type="molecule type" value="Genomic_DNA"/>
</dbReference>
<evidence type="ECO:0000313" key="2">
    <source>
        <dbReference type="EMBL" id="PWK34825.1"/>
    </source>
</evidence>
<feature type="domain" description="ABC-type glycine betaine transport system substrate-binding" evidence="1">
    <location>
        <begin position="4"/>
        <end position="251"/>
    </location>
</feature>
<dbReference type="Gene3D" id="3.40.190.100">
    <property type="entry name" value="Glycine betaine-binding periplasmic protein, domain 2"/>
    <property type="match status" value="1"/>
</dbReference>
<reference evidence="2 3" key="1">
    <citation type="submission" date="2018-05" db="EMBL/GenBank/DDBJ databases">
        <title>Genomic Encyclopedia of Type Strains, Phase IV (KMG-V): Genome sequencing to study the core and pangenomes of soil and plant-associated prokaryotes.</title>
        <authorList>
            <person name="Whitman W."/>
        </authorList>
    </citation>
    <scope>NUCLEOTIDE SEQUENCE [LARGE SCALE GENOMIC DNA]</scope>
    <source>
        <strain evidence="2 3">SLV-132</strain>
    </source>
</reference>
<sequence length="255" mass="28097">MSADITIVTIDLSFHRAATGLVRATLEDHGVTTRELLAPHERAFELFAAGEADLLCSAWLPSSHEIYLAPIAQEVEKLTVLYRPFAFWGVPDYVPIESVRAIGDLARATVVARMTKRLQGIGPGAGISRFSRVALERYGLAQHGYHFENGTLDDCVTAYEHAVAAGEWVVVPLWQPQYLHETHRIRSLEDPLGIMGTVDDATLVARKDRLGKLPSAAVEALRKLRPGNATISKLDYLVSRQHRDPIDAAREAAAR</sequence>
<dbReference type="Proteomes" id="UP000245754">
    <property type="component" value="Unassembled WGS sequence"/>
</dbReference>
<evidence type="ECO:0000259" key="1">
    <source>
        <dbReference type="Pfam" id="PF04069"/>
    </source>
</evidence>
<gene>
    <name evidence="2" type="ORF">C7419_10298</name>
</gene>
<organism evidence="2 3">
    <name type="scientific">Cupriavidus plantarum</name>
    <dbReference type="NCBI Taxonomy" id="942865"/>
    <lineage>
        <taxon>Bacteria</taxon>
        <taxon>Pseudomonadati</taxon>
        <taxon>Pseudomonadota</taxon>
        <taxon>Betaproteobacteria</taxon>
        <taxon>Burkholderiales</taxon>
        <taxon>Burkholderiaceae</taxon>
        <taxon>Cupriavidus</taxon>
    </lineage>
</organism>
<dbReference type="InterPro" id="IPR007210">
    <property type="entry name" value="ABC_Gly_betaine_transp_sub-bd"/>
</dbReference>
<comment type="caution">
    <text evidence="2">The sequence shown here is derived from an EMBL/GenBank/DDBJ whole genome shotgun (WGS) entry which is preliminary data.</text>
</comment>
<proteinExistence type="predicted"/>
<accession>A0A316ET18</accession>
<dbReference type="Pfam" id="PF04069">
    <property type="entry name" value="OpuAC"/>
    <property type="match status" value="1"/>
</dbReference>